<comment type="caution">
    <text evidence="23">The sequence shown here is derived from an EMBL/GenBank/DDBJ whole genome shotgun (WGS) entry which is preliminary data.</text>
</comment>
<evidence type="ECO:0000313" key="23">
    <source>
        <dbReference type="EMBL" id="CAD8079497.1"/>
    </source>
</evidence>
<dbReference type="FunFam" id="3.40.630.10:FF:000131">
    <property type="entry name" value="Uncharacterized protein"/>
    <property type="match status" value="1"/>
</dbReference>
<evidence type="ECO:0000259" key="22">
    <source>
        <dbReference type="Pfam" id="PF04389"/>
    </source>
</evidence>
<comment type="subunit">
    <text evidence="19">Homodimer. The monomeric form is inactive while the homodimer is active.</text>
</comment>
<keyword evidence="15" id="KW-0482">Metalloprotease</keyword>
<protein>
    <recommendedName>
        <fullName evidence="5">Carboxypeptidase Q</fullName>
    </recommendedName>
    <alternativeName>
        <fullName evidence="20">Plasma glutamate carboxypeptidase</fullName>
    </alternativeName>
</protein>
<evidence type="ECO:0000256" key="2">
    <source>
        <dbReference type="ARBA" id="ARBA00004371"/>
    </source>
</evidence>
<dbReference type="GO" id="GO:0005794">
    <property type="term" value="C:Golgi apparatus"/>
    <property type="evidence" value="ECO:0007669"/>
    <property type="project" value="UniProtKB-SubCell"/>
</dbReference>
<evidence type="ECO:0000256" key="18">
    <source>
        <dbReference type="ARBA" id="ARBA00023228"/>
    </source>
</evidence>
<keyword evidence="16" id="KW-0865">Zymogen</keyword>
<keyword evidence="9" id="KW-0479">Metal-binding</keyword>
<dbReference type="GO" id="GO:0070573">
    <property type="term" value="F:metallodipeptidase activity"/>
    <property type="evidence" value="ECO:0007669"/>
    <property type="project" value="InterPro"/>
</dbReference>
<keyword evidence="6" id="KW-0964">Secreted</keyword>
<sequence>MKFIILLVFTFCVNALMLRSGVKDKITEGVIQQIREQIKNPQSQYYHSAYNRLAYYVDTFGPRLWGSENMADAVDALYKDIEKMGFDRVWKENLGEITSWMRGEESVTLFEPRQIPQKLNMIGLGWTPAGVVKGEVEVVHSFEELKEKDVRGKIVCFNFEWNGYGSAIAFRFAGPVLAEKAGAIGTMIRSVASVSIASPHTGMTDYENIKYPAVAITVEDADMLDRMKKRGQKVVVEIKTGGQQYKTTSDNVFAEIKGYKYPDEILLMGGHWDSWDVGSQTGANDDGGGVIVCLEALRILNSLGIKPKRTIRFIAWSGEEMGQNNNGAFHYARNHGKDNHIIAFESDLGSTKPYGFGITAGQQFTQLVTYLAQEYLTGIGAERIYPNDGESVDSGVLADFTGTPMLNNRIADNENHDFYFTYHHTAGDSMWMMNQEDMDDNVVAIASIMYLIADYDGPIPKD</sequence>
<keyword evidence="12" id="KW-0256">Endoplasmic reticulum</keyword>
<dbReference type="GO" id="GO:0005783">
    <property type="term" value="C:endoplasmic reticulum"/>
    <property type="evidence" value="ECO:0007669"/>
    <property type="project" value="UniProtKB-SubCell"/>
</dbReference>
<evidence type="ECO:0000256" key="4">
    <source>
        <dbReference type="ARBA" id="ARBA00004613"/>
    </source>
</evidence>
<name>A0A8S1MGF3_PARPR</name>
<evidence type="ECO:0000256" key="8">
    <source>
        <dbReference type="ARBA" id="ARBA00022670"/>
    </source>
</evidence>
<evidence type="ECO:0000313" key="24">
    <source>
        <dbReference type="Proteomes" id="UP000688137"/>
    </source>
</evidence>
<evidence type="ECO:0000256" key="19">
    <source>
        <dbReference type="ARBA" id="ARBA00025833"/>
    </source>
</evidence>
<dbReference type="AlphaFoldDB" id="A0A8S1MGF3"/>
<keyword evidence="13" id="KW-0862">Zinc</keyword>
<keyword evidence="24" id="KW-1185">Reference proteome</keyword>
<evidence type="ECO:0000256" key="15">
    <source>
        <dbReference type="ARBA" id="ARBA00023049"/>
    </source>
</evidence>
<organism evidence="23 24">
    <name type="scientific">Paramecium primaurelia</name>
    <dbReference type="NCBI Taxonomy" id="5886"/>
    <lineage>
        <taxon>Eukaryota</taxon>
        <taxon>Sar</taxon>
        <taxon>Alveolata</taxon>
        <taxon>Ciliophora</taxon>
        <taxon>Intramacronucleata</taxon>
        <taxon>Oligohymenophorea</taxon>
        <taxon>Peniculida</taxon>
        <taxon>Parameciidae</taxon>
        <taxon>Paramecium</taxon>
    </lineage>
</organism>
<dbReference type="GO" id="GO:0004180">
    <property type="term" value="F:carboxypeptidase activity"/>
    <property type="evidence" value="ECO:0007669"/>
    <property type="project" value="UniProtKB-KW"/>
</dbReference>
<dbReference type="Pfam" id="PF04389">
    <property type="entry name" value="Peptidase_M28"/>
    <property type="match status" value="1"/>
</dbReference>
<evidence type="ECO:0000256" key="16">
    <source>
        <dbReference type="ARBA" id="ARBA00023145"/>
    </source>
</evidence>
<evidence type="ECO:0000256" key="5">
    <source>
        <dbReference type="ARBA" id="ARBA00014116"/>
    </source>
</evidence>
<evidence type="ECO:0000256" key="14">
    <source>
        <dbReference type="ARBA" id="ARBA00023034"/>
    </source>
</evidence>
<keyword evidence="11" id="KW-0378">Hydrolase</keyword>
<evidence type="ECO:0000256" key="10">
    <source>
        <dbReference type="ARBA" id="ARBA00022729"/>
    </source>
</evidence>
<proteinExistence type="predicted"/>
<evidence type="ECO:0000256" key="21">
    <source>
        <dbReference type="SAM" id="SignalP"/>
    </source>
</evidence>
<evidence type="ECO:0000256" key="12">
    <source>
        <dbReference type="ARBA" id="ARBA00022824"/>
    </source>
</evidence>
<dbReference type="PANTHER" id="PTHR12053">
    <property type="entry name" value="PROTEASE FAMILY M28 PLASMA GLUTAMATE CARBOXYPEPTIDASE-RELATED"/>
    <property type="match status" value="1"/>
</dbReference>
<evidence type="ECO:0000256" key="1">
    <source>
        <dbReference type="ARBA" id="ARBA00004240"/>
    </source>
</evidence>
<dbReference type="InterPro" id="IPR039866">
    <property type="entry name" value="CPQ"/>
</dbReference>
<feature type="signal peptide" evidence="21">
    <location>
        <begin position="1"/>
        <end position="15"/>
    </location>
</feature>
<keyword evidence="17" id="KW-0325">Glycoprotein</keyword>
<keyword evidence="7" id="KW-0121">Carboxypeptidase</keyword>
<keyword evidence="8" id="KW-0645">Protease</keyword>
<dbReference type="GO" id="GO:0005615">
    <property type="term" value="C:extracellular space"/>
    <property type="evidence" value="ECO:0007669"/>
    <property type="project" value="TreeGrafter"/>
</dbReference>
<dbReference type="GO" id="GO:0006508">
    <property type="term" value="P:proteolysis"/>
    <property type="evidence" value="ECO:0007669"/>
    <property type="project" value="UniProtKB-KW"/>
</dbReference>
<keyword evidence="18" id="KW-0458">Lysosome</keyword>
<accession>A0A8S1MGF3</accession>
<dbReference type="Proteomes" id="UP000688137">
    <property type="component" value="Unassembled WGS sequence"/>
</dbReference>
<dbReference type="GO" id="GO:0005764">
    <property type="term" value="C:lysosome"/>
    <property type="evidence" value="ECO:0007669"/>
    <property type="project" value="UniProtKB-SubCell"/>
</dbReference>
<evidence type="ECO:0000256" key="3">
    <source>
        <dbReference type="ARBA" id="ARBA00004555"/>
    </source>
</evidence>
<evidence type="ECO:0000256" key="13">
    <source>
        <dbReference type="ARBA" id="ARBA00022833"/>
    </source>
</evidence>
<dbReference type="InterPro" id="IPR007484">
    <property type="entry name" value="Peptidase_M28"/>
</dbReference>
<evidence type="ECO:0000256" key="17">
    <source>
        <dbReference type="ARBA" id="ARBA00023180"/>
    </source>
</evidence>
<dbReference type="PANTHER" id="PTHR12053:SF3">
    <property type="entry name" value="CARBOXYPEPTIDASE Q"/>
    <property type="match status" value="1"/>
</dbReference>
<evidence type="ECO:0000256" key="6">
    <source>
        <dbReference type="ARBA" id="ARBA00022525"/>
    </source>
</evidence>
<evidence type="ECO:0000256" key="11">
    <source>
        <dbReference type="ARBA" id="ARBA00022801"/>
    </source>
</evidence>
<feature type="chain" id="PRO_5035723401" description="Carboxypeptidase Q" evidence="21">
    <location>
        <begin position="16"/>
        <end position="462"/>
    </location>
</feature>
<feature type="domain" description="Peptidase M28" evidence="22">
    <location>
        <begin position="251"/>
        <end position="444"/>
    </location>
</feature>
<dbReference type="GO" id="GO:0043171">
    <property type="term" value="P:peptide catabolic process"/>
    <property type="evidence" value="ECO:0007669"/>
    <property type="project" value="TreeGrafter"/>
</dbReference>
<reference evidence="23" key="1">
    <citation type="submission" date="2021-01" db="EMBL/GenBank/DDBJ databases">
        <authorList>
            <consortium name="Genoscope - CEA"/>
            <person name="William W."/>
        </authorList>
    </citation>
    <scope>NUCLEOTIDE SEQUENCE</scope>
</reference>
<dbReference type="EMBL" id="CAJJDM010000063">
    <property type="protein sequence ID" value="CAD8079497.1"/>
    <property type="molecule type" value="Genomic_DNA"/>
</dbReference>
<evidence type="ECO:0000256" key="9">
    <source>
        <dbReference type="ARBA" id="ARBA00022723"/>
    </source>
</evidence>
<keyword evidence="14" id="KW-0333">Golgi apparatus</keyword>
<keyword evidence="10 21" id="KW-0732">Signal</keyword>
<dbReference type="GO" id="GO:0046872">
    <property type="term" value="F:metal ion binding"/>
    <property type="evidence" value="ECO:0007669"/>
    <property type="project" value="UniProtKB-KW"/>
</dbReference>
<evidence type="ECO:0000256" key="7">
    <source>
        <dbReference type="ARBA" id="ARBA00022645"/>
    </source>
</evidence>
<dbReference type="OMA" id="GEITSWM"/>
<evidence type="ECO:0000256" key="20">
    <source>
        <dbReference type="ARBA" id="ARBA00033328"/>
    </source>
</evidence>
<comment type="subcellular location">
    <subcellularLocation>
        <location evidence="1">Endoplasmic reticulum</location>
    </subcellularLocation>
    <subcellularLocation>
        <location evidence="3">Golgi apparatus</location>
    </subcellularLocation>
    <subcellularLocation>
        <location evidence="2">Lysosome</location>
    </subcellularLocation>
    <subcellularLocation>
        <location evidence="4">Secreted</location>
    </subcellularLocation>
</comment>
<gene>
    <name evidence="23" type="ORF">PPRIM_AZ9-3.1.T0620055</name>
</gene>